<accession>A0ABN1E8Y3</accession>
<comment type="caution">
    <text evidence="2">The sequence shown here is derived from an EMBL/GenBank/DDBJ whole genome shotgun (WGS) entry which is preliminary data.</text>
</comment>
<evidence type="ECO:0000313" key="3">
    <source>
        <dbReference type="Proteomes" id="UP001499951"/>
    </source>
</evidence>
<name>A0ABN1E8Y3_9PROT</name>
<evidence type="ECO:0008006" key="4">
    <source>
        <dbReference type="Google" id="ProtNLM"/>
    </source>
</evidence>
<protein>
    <recommendedName>
        <fullName evidence="4">DUF883 domain-containing protein</fullName>
    </recommendedName>
</protein>
<dbReference type="EMBL" id="BAAADD010000002">
    <property type="protein sequence ID" value="GAA0561616.1"/>
    <property type="molecule type" value="Genomic_DNA"/>
</dbReference>
<evidence type="ECO:0000256" key="1">
    <source>
        <dbReference type="SAM" id="Phobius"/>
    </source>
</evidence>
<proteinExistence type="predicted"/>
<evidence type="ECO:0000313" key="2">
    <source>
        <dbReference type="EMBL" id="GAA0561616.1"/>
    </source>
</evidence>
<organism evidence="2 3">
    <name type="scientific">Rhizomicrobium electricum</name>
    <dbReference type="NCBI Taxonomy" id="480070"/>
    <lineage>
        <taxon>Bacteria</taxon>
        <taxon>Pseudomonadati</taxon>
        <taxon>Pseudomonadota</taxon>
        <taxon>Alphaproteobacteria</taxon>
        <taxon>Micropepsales</taxon>
        <taxon>Micropepsaceae</taxon>
        <taxon>Rhizomicrobium</taxon>
    </lineage>
</organism>
<keyword evidence="1" id="KW-0812">Transmembrane</keyword>
<keyword evidence="1" id="KW-0472">Membrane</keyword>
<keyword evidence="1" id="KW-1133">Transmembrane helix</keyword>
<sequence>MDGRLGALRSELETLETDMKVLVGDVEGIVDSRVHHAIRKAEDVAHGAYRLAEESVAHVANDVKDWTDGNLATVRRSVRARPLSLLALSLGTGALVGAIFSIARRRSPRTPL</sequence>
<feature type="transmembrane region" description="Helical" evidence="1">
    <location>
        <begin position="83"/>
        <end position="103"/>
    </location>
</feature>
<dbReference type="Proteomes" id="UP001499951">
    <property type="component" value="Unassembled WGS sequence"/>
</dbReference>
<gene>
    <name evidence="2" type="ORF">GCM10008942_07550</name>
</gene>
<keyword evidence="3" id="KW-1185">Reference proteome</keyword>
<reference evidence="2 3" key="1">
    <citation type="journal article" date="2019" name="Int. J. Syst. Evol. Microbiol.">
        <title>The Global Catalogue of Microorganisms (GCM) 10K type strain sequencing project: providing services to taxonomists for standard genome sequencing and annotation.</title>
        <authorList>
            <consortium name="The Broad Institute Genomics Platform"/>
            <consortium name="The Broad Institute Genome Sequencing Center for Infectious Disease"/>
            <person name="Wu L."/>
            <person name="Ma J."/>
        </authorList>
    </citation>
    <scope>NUCLEOTIDE SEQUENCE [LARGE SCALE GENOMIC DNA]</scope>
    <source>
        <strain evidence="2 3">JCM 15089</strain>
    </source>
</reference>